<feature type="non-terminal residue" evidence="1">
    <location>
        <position position="1"/>
    </location>
</feature>
<sequence>LSPKKQHEVDRMTDYVESLFTQSHSESPIRIVDVGAGQGYLTRSLAFRLRSHILALDSDQAQSTGAQKWETKILAFPSSITHKTIHITPTTLIESIDEWIESTRTPSEPTAIPVLLVALHACGSLTPSILRAFLESSSRTSSAWTAFGLVVVGCCYNLLHPSDLPLCPTPDLDLPPAALQLAAQVPSIWLDDLPATTLSVKKVVWRALLSREMRRQHLHDTVPHLWREKSARHGPLAEDPLESQDRKKVIGIGTTPAMRRLGKLNDSVYDDWQKFLAIATQRLGADLTDTPLPSTALQHRISVLHTLRCLLGPVIETFIIQDRVQFLRQGLQNSPCRDWDARAVNLFDQSTGSGRNVALVV</sequence>
<reference evidence="1 2" key="1">
    <citation type="journal article" date="2019" name="Nat. Ecol. Evol.">
        <title>Megaphylogeny resolves global patterns of mushroom evolution.</title>
        <authorList>
            <person name="Varga T."/>
            <person name="Krizsan K."/>
            <person name="Foldi C."/>
            <person name="Dima B."/>
            <person name="Sanchez-Garcia M."/>
            <person name="Sanchez-Ramirez S."/>
            <person name="Szollosi G.J."/>
            <person name="Szarkandi J.G."/>
            <person name="Papp V."/>
            <person name="Albert L."/>
            <person name="Andreopoulos W."/>
            <person name="Angelini C."/>
            <person name="Antonin V."/>
            <person name="Barry K.W."/>
            <person name="Bougher N.L."/>
            <person name="Buchanan P."/>
            <person name="Buyck B."/>
            <person name="Bense V."/>
            <person name="Catcheside P."/>
            <person name="Chovatia M."/>
            <person name="Cooper J."/>
            <person name="Damon W."/>
            <person name="Desjardin D."/>
            <person name="Finy P."/>
            <person name="Geml J."/>
            <person name="Haridas S."/>
            <person name="Hughes K."/>
            <person name="Justo A."/>
            <person name="Karasinski D."/>
            <person name="Kautmanova I."/>
            <person name="Kiss B."/>
            <person name="Kocsube S."/>
            <person name="Kotiranta H."/>
            <person name="LaButti K.M."/>
            <person name="Lechner B.E."/>
            <person name="Liimatainen K."/>
            <person name="Lipzen A."/>
            <person name="Lukacs Z."/>
            <person name="Mihaltcheva S."/>
            <person name="Morgado L.N."/>
            <person name="Niskanen T."/>
            <person name="Noordeloos M.E."/>
            <person name="Ohm R.A."/>
            <person name="Ortiz-Santana B."/>
            <person name="Ovrebo C."/>
            <person name="Racz N."/>
            <person name="Riley R."/>
            <person name="Savchenko A."/>
            <person name="Shiryaev A."/>
            <person name="Soop K."/>
            <person name="Spirin V."/>
            <person name="Szebenyi C."/>
            <person name="Tomsovsky M."/>
            <person name="Tulloss R.E."/>
            <person name="Uehling J."/>
            <person name="Grigoriev I.V."/>
            <person name="Vagvolgyi C."/>
            <person name="Papp T."/>
            <person name="Martin F.M."/>
            <person name="Miettinen O."/>
            <person name="Hibbett D.S."/>
            <person name="Nagy L.G."/>
        </authorList>
    </citation>
    <scope>NUCLEOTIDE SEQUENCE [LARGE SCALE GENOMIC DNA]</scope>
    <source>
        <strain evidence="1 2">NL-1719</strain>
    </source>
</reference>
<dbReference type="EMBL" id="ML208314">
    <property type="protein sequence ID" value="TFK70388.1"/>
    <property type="molecule type" value="Genomic_DNA"/>
</dbReference>
<keyword evidence="2" id="KW-1185">Reference proteome</keyword>
<protein>
    <submittedName>
        <fullName evidence="1">Uncharacterized protein</fullName>
    </submittedName>
</protein>
<dbReference type="Proteomes" id="UP000308600">
    <property type="component" value="Unassembled WGS sequence"/>
</dbReference>
<evidence type="ECO:0000313" key="1">
    <source>
        <dbReference type="EMBL" id="TFK70388.1"/>
    </source>
</evidence>
<gene>
    <name evidence="1" type="ORF">BDN72DRAFT_748472</name>
</gene>
<proteinExistence type="predicted"/>
<accession>A0ACD3AWL2</accession>
<evidence type="ECO:0000313" key="2">
    <source>
        <dbReference type="Proteomes" id="UP000308600"/>
    </source>
</evidence>
<organism evidence="1 2">
    <name type="scientific">Pluteus cervinus</name>
    <dbReference type="NCBI Taxonomy" id="181527"/>
    <lineage>
        <taxon>Eukaryota</taxon>
        <taxon>Fungi</taxon>
        <taxon>Dikarya</taxon>
        <taxon>Basidiomycota</taxon>
        <taxon>Agaricomycotina</taxon>
        <taxon>Agaricomycetes</taxon>
        <taxon>Agaricomycetidae</taxon>
        <taxon>Agaricales</taxon>
        <taxon>Pluteineae</taxon>
        <taxon>Pluteaceae</taxon>
        <taxon>Pluteus</taxon>
    </lineage>
</organism>
<feature type="non-terminal residue" evidence="1">
    <location>
        <position position="361"/>
    </location>
</feature>
<name>A0ACD3AWL2_9AGAR</name>